<feature type="compositionally biased region" description="Polar residues" evidence="4">
    <location>
        <begin position="241"/>
        <end position="250"/>
    </location>
</feature>
<keyword evidence="2 3" id="KW-0040">ANK repeat</keyword>
<accession>A0A9P9IQX2</accession>
<dbReference type="AlphaFoldDB" id="A0A9P9IQX2"/>
<keyword evidence="1" id="KW-0677">Repeat</keyword>
<dbReference type="PANTHER" id="PTHR24201:SF16">
    <property type="entry name" value="ANKYRIN-1-LIKE-RELATED"/>
    <property type="match status" value="1"/>
</dbReference>
<feature type="region of interest" description="Disordered" evidence="4">
    <location>
        <begin position="145"/>
        <end position="207"/>
    </location>
</feature>
<evidence type="ECO:0000256" key="2">
    <source>
        <dbReference type="ARBA" id="ARBA00023043"/>
    </source>
</evidence>
<dbReference type="Gene3D" id="1.25.40.20">
    <property type="entry name" value="Ankyrin repeat-containing domain"/>
    <property type="match status" value="3"/>
</dbReference>
<reference evidence="5" key="1">
    <citation type="journal article" date="2021" name="Nat. Commun.">
        <title>Genetic determinants of endophytism in the Arabidopsis root mycobiome.</title>
        <authorList>
            <person name="Mesny F."/>
            <person name="Miyauchi S."/>
            <person name="Thiergart T."/>
            <person name="Pickel B."/>
            <person name="Atanasova L."/>
            <person name="Karlsson M."/>
            <person name="Huettel B."/>
            <person name="Barry K.W."/>
            <person name="Haridas S."/>
            <person name="Chen C."/>
            <person name="Bauer D."/>
            <person name="Andreopoulos W."/>
            <person name="Pangilinan J."/>
            <person name="LaButti K."/>
            <person name="Riley R."/>
            <person name="Lipzen A."/>
            <person name="Clum A."/>
            <person name="Drula E."/>
            <person name="Henrissat B."/>
            <person name="Kohler A."/>
            <person name="Grigoriev I.V."/>
            <person name="Martin F.M."/>
            <person name="Hacquard S."/>
        </authorList>
    </citation>
    <scope>NUCLEOTIDE SEQUENCE</scope>
    <source>
        <strain evidence="5">MPI-CAGE-AT-0147</strain>
    </source>
</reference>
<dbReference type="EMBL" id="JAGMUV010000018">
    <property type="protein sequence ID" value="KAH7129211.1"/>
    <property type="molecule type" value="Genomic_DNA"/>
</dbReference>
<evidence type="ECO:0000313" key="6">
    <source>
        <dbReference type="Proteomes" id="UP000738349"/>
    </source>
</evidence>
<feature type="compositionally biased region" description="Pro residues" evidence="4">
    <location>
        <begin position="261"/>
        <end position="270"/>
    </location>
</feature>
<dbReference type="InterPro" id="IPR002110">
    <property type="entry name" value="Ankyrin_rpt"/>
</dbReference>
<dbReference type="PROSITE" id="PS50297">
    <property type="entry name" value="ANK_REP_REGION"/>
    <property type="match status" value="2"/>
</dbReference>
<feature type="repeat" description="ANK" evidence="3">
    <location>
        <begin position="387"/>
        <end position="426"/>
    </location>
</feature>
<organism evidence="5 6">
    <name type="scientific">Dactylonectria macrodidyma</name>
    <dbReference type="NCBI Taxonomy" id="307937"/>
    <lineage>
        <taxon>Eukaryota</taxon>
        <taxon>Fungi</taxon>
        <taxon>Dikarya</taxon>
        <taxon>Ascomycota</taxon>
        <taxon>Pezizomycotina</taxon>
        <taxon>Sordariomycetes</taxon>
        <taxon>Hypocreomycetidae</taxon>
        <taxon>Hypocreales</taxon>
        <taxon>Nectriaceae</taxon>
        <taxon>Dactylonectria</taxon>
    </lineage>
</organism>
<dbReference type="SUPFAM" id="SSF48403">
    <property type="entry name" value="Ankyrin repeat"/>
    <property type="match status" value="1"/>
</dbReference>
<feature type="region of interest" description="Disordered" evidence="4">
    <location>
        <begin position="235"/>
        <end position="270"/>
    </location>
</feature>
<dbReference type="Pfam" id="PF00023">
    <property type="entry name" value="Ank"/>
    <property type="match status" value="1"/>
</dbReference>
<evidence type="ECO:0000313" key="5">
    <source>
        <dbReference type="EMBL" id="KAH7129211.1"/>
    </source>
</evidence>
<dbReference type="OrthoDB" id="823504at2759"/>
<name>A0A9P9IQX2_9HYPO</name>
<feature type="repeat" description="ANK" evidence="3">
    <location>
        <begin position="322"/>
        <end position="354"/>
    </location>
</feature>
<dbReference type="SMART" id="SM00248">
    <property type="entry name" value="ANK"/>
    <property type="match status" value="4"/>
</dbReference>
<comment type="caution">
    <text evidence="5">The sequence shown here is derived from an EMBL/GenBank/DDBJ whole genome shotgun (WGS) entry which is preliminary data.</text>
</comment>
<evidence type="ECO:0000256" key="1">
    <source>
        <dbReference type="ARBA" id="ARBA00022737"/>
    </source>
</evidence>
<dbReference type="InterPro" id="IPR050776">
    <property type="entry name" value="Ank_Repeat/CDKN_Inhibitor"/>
</dbReference>
<dbReference type="InterPro" id="IPR036770">
    <property type="entry name" value="Ankyrin_rpt-contain_sf"/>
</dbReference>
<feature type="compositionally biased region" description="Polar residues" evidence="4">
    <location>
        <begin position="173"/>
        <end position="201"/>
    </location>
</feature>
<dbReference type="GO" id="GO:0005634">
    <property type="term" value="C:nucleus"/>
    <property type="evidence" value="ECO:0007669"/>
    <property type="project" value="TreeGrafter"/>
</dbReference>
<evidence type="ECO:0008006" key="7">
    <source>
        <dbReference type="Google" id="ProtNLM"/>
    </source>
</evidence>
<sequence length="823" mass="90105">MSLVSAAHPLYSSALLVLPPLAPHLLWEMAIFSSSCTLDYLHAIVDDGKRLGGVPGRDPQPLPRQQQTAERGDGPDEGPAQLCCIAPDPLTLGAVCLLALCRQRSYRAQLKKWGYTKYNRRIDPSMIKRFGFEYEREAALGRNTEVGSGCGEEVDPEHSNQADVGLNKDDSAKPNTITEPTSSPRPHTLSPSHSPKLSPNLNPLRRKGRIKRRALQTKLHPATYLPSIQYLSEINPAHPQPSANTPTLPSLPNEHRHHVEPPPVANPPIRLPRIRIPFDQDGLNLQDDDGKTRLHHAVLCMDTAQVRTLLADGARVNIKDRTGNEVIHYSVVAGGDSILELLLQFGADIDAKGALGRSPLHCAASSAFGLFDAVIKAGADVSIQDENGDTPLHLAISTALGDVQLISAMDLEAIMNSGCDVNLPNYSGLTPFVKLLDRPYSQPKVLGAIYSCLLRGGSINDIQPDGRTPFQIFLARSVTQGSRWIKRICGYSQEGVLEKQILEAFLDKGGSISTLMPSGASLYAYYFAIALEPLWRQDAEIMDIFCRLSPPGPLESSGDCILHRLAANCGPLSQAGSAVNELLQRQLDKGADPNFRNRDGKTPLLCLFASSGNATHLSMRAMAPLLSRGADPWQQDLSEADLRQVDSRVRHDKSKDRFCWNDWDSATKAASWSESKHHILARLNPLPAGVDEVVRGAALSALAGKHIHLSRARFSGDANEAKSRHCYVADILRDCRSRHLFVDMAWVDHLLELCVPERSEVRAVSINPLSLLVLGKKDAKVELMADSLVCIDFPTALAIVSVKRLPLSRNRTTAQLRSFEAFK</sequence>
<feature type="region of interest" description="Disordered" evidence="4">
    <location>
        <begin position="52"/>
        <end position="77"/>
    </location>
</feature>
<feature type="repeat" description="ANK" evidence="3">
    <location>
        <begin position="289"/>
        <end position="321"/>
    </location>
</feature>
<proteinExistence type="predicted"/>
<dbReference type="PANTHER" id="PTHR24201">
    <property type="entry name" value="ANK_REP_REGION DOMAIN-CONTAINING PROTEIN"/>
    <property type="match status" value="1"/>
</dbReference>
<evidence type="ECO:0000256" key="4">
    <source>
        <dbReference type="SAM" id="MobiDB-lite"/>
    </source>
</evidence>
<keyword evidence="6" id="KW-1185">Reference proteome</keyword>
<gene>
    <name evidence="5" type="ORF">EDB81DRAFT_860155</name>
</gene>
<feature type="compositionally biased region" description="Basic and acidic residues" evidence="4">
    <location>
        <begin position="156"/>
        <end position="172"/>
    </location>
</feature>
<dbReference type="Proteomes" id="UP000738349">
    <property type="component" value="Unassembled WGS sequence"/>
</dbReference>
<protein>
    <recommendedName>
        <fullName evidence="7">Ankyrin</fullName>
    </recommendedName>
</protein>
<evidence type="ECO:0000256" key="3">
    <source>
        <dbReference type="PROSITE-ProRule" id="PRU00023"/>
    </source>
</evidence>
<dbReference type="Pfam" id="PF12796">
    <property type="entry name" value="Ank_2"/>
    <property type="match status" value="1"/>
</dbReference>
<dbReference type="PROSITE" id="PS50088">
    <property type="entry name" value="ANK_REPEAT"/>
    <property type="match status" value="3"/>
</dbReference>